<dbReference type="Gene3D" id="3.50.50.60">
    <property type="entry name" value="FAD/NAD(P)-binding domain"/>
    <property type="match status" value="2"/>
</dbReference>
<dbReference type="InterPro" id="IPR036188">
    <property type="entry name" value="FAD/NAD-bd_sf"/>
</dbReference>
<accession>X0S380</accession>
<evidence type="ECO:0008006" key="2">
    <source>
        <dbReference type="Google" id="ProtNLM"/>
    </source>
</evidence>
<dbReference type="AlphaFoldDB" id="X0S380"/>
<sequence length="573" mass="65278">MPDETFDAVIIGGGNQALYVAMYLVKYAGMSVGVFERRHEVGGGLTTEEIAAPGFRGNTHAVIQLPWYHLPLWRDFPEYWDYGAQIDQHLCSDGAVFRNNQTCLAIYSEKHDPNQERTAKEIARFSERDAEKWLKLRKNWREESMQRVEMDMLFNPAELRGTPEMFERQLAVYPLLVEAGVEPDSLVLASSFMRVAREFWESPELQYCAVRFALSSAFDVNQPGLGMVALGEASTLPTISFVRGGTHQIAHAAHKILVRDGCKFFTHCHVDKIIIENGEAKGIRLADGSEIKARKLVVSTLSPQQLAFELIGREHFDYKALRRVELLESKFACLMWYSLAIREAPQYEAAAFNPDINECMWLGLAEDADPEHIARECYYTRLGKWPPIEDYCPVVWCHSLADPSYAPTGYHIAGHEQIAPPATAHTEREWLEIKKRYAEELISIWKRHAPNMNWDNVIGCDYNSPYDACLLLNMAPNGNMIVIDHVAYQFFENRPTPELANHRTPIKNLYCTGGQWWVGTNAGGTESYSCYRIIATDLGLGKPWEEQGKEEPHSLVQQYRLTLKKMQETFPTT</sequence>
<dbReference type="PANTHER" id="PTHR10668">
    <property type="entry name" value="PHYTOENE DEHYDROGENASE"/>
    <property type="match status" value="1"/>
</dbReference>
<protein>
    <recommendedName>
        <fullName evidence="2">Amine oxidase domain-containing protein</fullName>
    </recommendedName>
</protein>
<dbReference type="SUPFAM" id="SSF51905">
    <property type="entry name" value="FAD/NAD(P)-binding domain"/>
    <property type="match status" value="1"/>
</dbReference>
<organism evidence="1">
    <name type="scientific">marine sediment metagenome</name>
    <dbReference type="NCBI Taxonomy" id="412755"/>
    <lineage>
        <taxon>unclassified sequences</taxon>
        <taxon>metagenomes</taxon>
        <taxon>ecological metagenomes</taxon>
    </lineage>
</organism>
<dbReference type="Pfam" id="PF13450">
    <property type="entry name" value="NAD_binding_8"/>
    <property type="match status" value="1"/>
</dbReference>
<gene>
    <name evidence="1" type="ORF">S01H1_00087</name>
</gene>
<name>X0S380_9ZZZZ</name>
<dbReference type="EMBL" id="BARS01000023">
    <property type="protein sequence ID" value="GAF70397.1"/>
    <property type="molecule type" value="Genomic_DNA"/>
</dbReference>
<proteinExistence type="predicted"/>
<dbReference type="PANTHER" id="PTHR10668:SF103">
    <property type="entry name" value="PYRIDINE NUCLEOTIDE-DISULFIDE OXIDOREDUCTASE DOMAIN-CONTAINING PROTEIN 2"/>
    <property type="match status" value="1"/>
</dbReference>
<reference evidence="1" key="1">
    <citation type="journal article" date="2014" name="Front. Microbiol.">
        <title>High frequency of phylogenetically diverse reductive dehalogenase-homologous genes in deep subseafloor sedimentary metagenomes.</title>
        <authorList>
            <person name="Kawai M."/>
            <person name="Futagami T."/>
            <person name="Toyoda A."/>
            <person name="Takaki Y."/>
            <person name="Nishi S."/>
            <person name="Hori S."/>
            <person name="Arai W."/>
            <person name="Tsubouchi T."/>
            <person name="Morono Y."/>
            <person name="Uchiyama I."/>
            <person name="Ito T."/>
            <person name="Fujiyama A."/>
            <person name="Inagaki F."/>
            <person name="Takami H."/>
        </authorList>
    </citation>
    <scope>NUCLEOTIDE SEQUENCE</scope>
    <source>
        <strain evidence="1">Expedition CK06-06</strain>
    </source>
</reference>
<evidence type="ECO:0000313" key="1">
    <source>
        <dbReference type="EMBL" id="GAF70397.1"/>
    </source>
</evidence>
<comment type="caution">
    <text evidence="1">The sequence shown here is derived from an EMBL/GenBank/DDBJ whole genome shotgun (WGS) entry which is preliminary data.</text>
</comment>